<keyword evidence="23" id="KW-1185">Reference proteome</keyword>
<evidence type="ECO:0000256" key="15">
    <source>
        <dbReference type="ARBA" id="ARBA00044541"/>
    </source>
</evidence>
<feature type="domain" description="Major facilitator superfamily (MFS) profile" evidence="21">
    <location>
        <begin position="283"/>
        <end position="741"/>
    </location>
</feature>
<dbReference type="GO" id="GO:0006533">
    <property type="term" value="P:L-aspartate catabolic process"/>
    <property type="evidence" value="ECO:0007669"/>
    <property type="project" value="TreeGrafter"/>
</dbReference>
<dbReference type="FunFam" id="3.40.50.720:FF:000551">
    <property type="entry name" value="D-aspartate oxidase"/>
    <property type="match status" value="1"/>
</dbReference>
<evidence type="ECO:0000256" key="8">
    <source>
        <dbReference type="ARBA" id="ARBA00022692"/>
    </source>
</evidence>
<feature type="transmembrane region" description="Helical" evidence="20">
    <location>
        <begin position="353"/>
        <end position="373"/>
    </location>
</feature>
<evidence type="ECO:0000259" key="21">
    <source>
        <dbReference type="PROSITE" id="PS50850"/>
    </source>
</evidence>
<feature type="transmembrane region" description="Helical" evidence="20">
    <location>
        <begin position="412"/>
        <end position="432"/>
    </location>
</feature>
<gene>
    <name evidence="22" type="ORF">E5288_WYG001288</name>
</gene>
<feature type="transmembrane region" description="Helical" evidence="20">
    <location>
        <begin position="438"/>
        <end position="458"/>
    </location>
</feature>
<dbReference type="GO" id="GO:0005829">
    <property type="term" value="C:cytosol"/>
    <property type="evidence" value="ECO:0007669"/>
    <property type="project" value="UniProtKB-SubCell"/>
</dbReference>
<dbReference type="PROSITE" id="PS50850">
    <property type="entry name" value="MFS"/>
    <property type="match status" value="1"/>
</dbReference>
<dbReference type="Pfam" id="PF01266">
    <property type="entry name" value="DAO"/>
    <property type="match status" value="1"/>
</dbReference>
<feature type="transmembrane region" description="Helical" evidence="20">
    <location>
        <begin position="558"/>
        <end position="575"/>
    </location>
</feature>
<evidence type="ECO:0000256" key="14">
    <source>
        <dbReference type="ARBA" id="ARBA00044520"/>
    </source>
</evidence>
<evidence type="ECO:0000256" key="3">
    <source>
        <dbReference type="ARBA" id="ARBA00004253"/>
    </source>
</evidence>
<dbReference type="InterPro" id="IPR036259">
    <property type="entry name" value="MFS_trans_sf"/>
</dbReference>
<dbReference type="InterPro" id="IPR020846">
    <property type="entry name" value="MFS_dom"/>
</dbReference>
<evidence type="ECO:0000256" key="6">
    <source>
        <dbReference type="ARBA" id="ARBA00022490"/>
    </source>
</evidence>
<dbReference type="SUPFAM" id="SSF103473">
    <property type="entry name" value="MFS general substrate transporter"/>
    <property type="match status" value="1"/>
</dbReference>
<dbReference type="InterPro" id="IPR006076">
    <property type="entry name" value="FAD-dep_OxRdtase"/>
</dbReference>
<comment type="subcellular location">
    <subcellularLocation>
        <location evidence="4">Cytoplasm</location>
        <location evidence="4">Cytosol</location>
    </subcellularLocation>
    <subcellularLocation>
        <location evidence="2">Endomembrane system</location>
        <topology evidence="2">Multi-pass membrane protein</topology>
    </subcellularLocation>
    <subcellularLocation>
        <location evidence="3">Peroxisome matrix</location>
    </subcellularLocation>
</comment>
<proteinExistence type="inferred from homology"/>
<name>A0A6B0R5V3_9CETA</name>
<dbReference type="PROSITE" id="PS00677">
    <property type="entry name" value="DAO"/>
    <property type="match status" value="1"/>
</dbReference>
<evidence type="ECO:0000256" key="16">
    <source>
        <dbReference type="ARBA" id="ARBA00046214"/>
    </source>
</evidence>
<keyword evidence="9" id="KW-0274">FAD</keyword>
<comment type="function">
    <text evidence="16">Selectively catalyzes the oxidative deamination of acidic amino acids. Suppresses the level of D-aspartate in the brain, an amino acid that can act as an agonist for glutamate receptors. Protects the organism from the toxicity of D-amino acids. May also function in the intestine.</text>
</comment>
<dbReference type="SUPFAM" id="SSF51971">
    <property type="entry name" value="Nucleotide-binding domain"/>
    <property type="match status" value="1"/>
</dbReference>
<evidence type="ECO:0000256" key="10">
    <source>
        <dbReference type="ARBA" id="ARBA00022989"/>
    </source>
</evidence>
<comment type="catalytic activity">
    <reaction evidence="17">
        <text>D-aspartate + O2 + H2O = oxaloacetate + H2O2 + NH4(+)</text>
        <dbReference type="Rhea" id="RHEA:12512"/>
        <dbReference type="ChEBI" id="CHEBI:15377"/>
        <dbReference type="ChEBI" id="CHEBI:15379"/>
        <dbReference type="ChEBI" id="CHEBI:16240"/>
        <dbReference type="ChEBI" id="CHEBI:16452"/>
        <dbReference type="ChEBI" id="CHEBI:28938"/>
        <dbReference type="ChEBI" id="CHEBI:29990"/>
        <dbReference type="EC" id="1.4.3.1"/>
    </reaction>
    <physiologicalReaction direction="left-to-right" evidence="17">
        <dbReference type="Rhea" id="RHEA:12513"/>
    </physiologicalReaction>
</comment>
<comment type="cofactor">
    <cofactor evidence="1">
        <name>FAD</name>
        <dbReference type="ChEBI" id="CHEBI:57692"/>
    </cofactor>
</comment>
<feature type="transmembrane region" description="Helical" evidence="20">
    <location>
        <begin position="326"/>
        <end position="346"/>
    </location>
</feature>
<dbReference type="Gene3D" id="3.30.9.10">
    <property type="entry name" value="D-Amino Acid Oxidase, subunit A, domain 2"/>
    <property type="match status" value="1"/>
</dbReference>
<dbReference type="InterPro" id="IPR005828">
    <property type="entry name" value="MFS_sugar_transport-like"/>
</dbReference>
<evidence type="ECO:0000313" key="22">
    <source>
        <dbReference type="EMBL" id="MXQ85619.1"/>
    </source>
</evidence>
<comment type="catalytic activity">
    <reaction evidence="18">
        <text>D-glutamate + O2 + H2O = 2-oxoglutarate + H2O2 + NH4(+)</text>
        <dbReference type="Rhea" id="RHEA:10028"/>
        <dbReference type="ChEBI" id="CHEBI:15377"/>
        <dbReference type="ChEBI" id="CHEBI:15379"/>
        <dbReference type="ChEBI" id="CHEBI:16240"/>
        <dbReference type="ChEBI" id="CHEBI:16810"/>
        <dbReference type="ChEBI" id="CHEBI:28938"/>
        <dbReference type="ChEBI" id="CHEBI:29986"/>
    </reaction>
    <physiologicalReaction direction="left-to-right" evidence="18">
        <dbReference type="Rhea" id="RHEA:10029"/>
    </physiologicalReaction>
</comment>
<evidence type="ECO:0000256" key="13">
    <source>
        <dbReference type="ARBA" id="ARBA00023140"/>
    </source>
</evidence>
<feature type="transmembrane region" description="Helical" evidence="20">
    <location>
        <begin position="646"/>
        <end position="665"/>
    </location>
</feature>
<dbReference type="EMBL" id="VBQZ03000027">
    <property type="protein sequence ID" value="MXQ85619.1"/>
    <property type="molecule type" value="Genomic_DNA"/>
</dbReference>
<dbReference type="Proteomes" id="UP000322234">
    <property type="component" value="Unassembled WGS sequence"/>
</dbReference>
<keyword evidence="7" id="KW-0285">Flavoprotein</keyword>
<evidence type="ECO:0000256" key="11">
    <source>
        <dbReference type="ARBA" id="ARBA00023002"/>
    </source>
</evidence>
<feature type="transmembrane region" description="Helical" evidence="20">
    <location>
        <begin position="379"/>
        <end position="400"/>
    </location>
</feature>
<dbReference type="InterPro" id="IPR023209">
    <property type="entry name" value="DAO"/>
</dbReference>
<dbReference type="Pfam" id="PF13383">
    <property type="entry name" value="Methyltransf_22"/>
    <property type="match status" value="1"/>
</dbReference>
<dbReference type="Gene3D" id="3.40.50.720">
    <property type="entry name" value="NAD(P)-binding Rossmann-like Domain"/>
    <property type="match status" value="1"/>
</dbReference>
<keyword evidence="6" id="KW-0963">Cytoplasm</keyword>
<evidence type="ECO:0000256" key="19">
    <source>
        <dbReference type="SAM" id="MobiDB-lite"/>
    </source>
</evidence>
<feature type="transmembrane region" description="Helical" evidence="20">
    <location>
        <begin position="587"/>
        <end position="605"/>
    </location>
</feature>
<evidence type="ECO:0000256" key="5">
    <source>
        <dbReference type="ARBA" id="ARBA00006730"/>
    </source>
</evidence>
<dbReference type="PANTHER" id="PTHR11530">
    <property type="entry name" value="D-AMINO ACID OXIDASE"/>
    <property type="match status" value="1"/>
</dbReference>
<keyword evidence="8 20" id="KW-0812">Transmembrane</keyword>
<sequence>MAEFGYQVRMLQVTFGVNLTQVLTADTLEKISLVSECLWLDHMSRIRYGLTDDHLFLSPKYCWMVSSVCNSEDDSCHSPLSWTFSRDTILHHHPHYPELSITPWARLHLIQFPDLVNSYKASSKKHCKLVEIKMPMDERRSSCSSLGHQVVDRAVIGVKDKDEPQHPYRKGQVFPKYRIPGTRRAWRVPLRSVVHGGTMGSSNLELIFDSVGHFGRVKSCTDVGYDSQCPQEKSDLSTWQLEDIWTQFSVGREDRILVQLQDGEIWELTSCQRFRRDDQSSLDYEYSGQKSSFPCLDGYIYDRSKWLSTVVTQWDLVCNREWFGRLIQPTFMFGVLLGAVIFGYLSDRAGRRLVLWASSTGVFLFGIAAAFTFDYYSFIVARFLLAISGSGYLVVVFVYVTEFVGMKSRTWASIHLHSFFAFGTMVVALTGYFVRTWWIYQIVLSSVTVPFVLCCWMLPETPFWLISGGKYEEAQKVIDTMAKWNRTRPCKLSEILSLDHDGSAGNKPSQVEKHTLSELFYDWSIGTRTLILWLIWFTGCLGFYTFSLNSVHLGGSEYLNLFLMGVVEIPAYVLVCLGMDRVGRRNILIFSLLSSAVTSGVIMVIPKDYHVWLVVASMAGKFFIGAAFGLIYLYTAELYPTIVRSLAVGSGSTVGLLLFLALRALDQPLAGKTSTGARAFCGFQGCFFRDRYLNPPCFRLRGGFAAHTLPPHRPMDTVRIAVVGAGVMGLSTAVCISKMVPGCSITVISDKFTPETTSDVAAGMLIPPTYPDTPIQKQKQWFKETFDHLFAIVNSAEAEDAGVILVSGWQIFQSIPTEEVPYWADVVLGFRKMTKDELKKFPQHVFGHAFTTLKCEGPAYLPWLQKRVKGNGGLILTRRIEDLWELHPSFDIVVNCSGLGSRQLAGDSKIFPVRGQVLKVQAPWVKHFIRDSSGLTYIYPGISNVTLGGTRQKGDWNLSPDAEISKEILSRCCALEPSLRGAYDLREKVGLRPTRPGVQLEKELLAQDSRRLPVVHHYGHGSGGIAMHWGTALEATRLVNECVQVLRTPAPKSKLWQMVEDSDDVLLTGVASTQLLSGVSHLRGTHRLGPTVQIVQVYVKEARQEGGDRYKQTRAGAEESHGVKGENAWEIHISRVSSGVGSVCYLGGWCTEHGDIEDTFAERYSSCFPLKNSTDRQKERSGRRAPAGGSRSGTPEPGCCALRGRPRLKGPRWQIDLQPWAGPARSLDEEALRFLRYISTIQIECDHMSTDSLATDSSPTKKPWPVCLDDRFGLVHQIRNKQCRLYSLGLGSDDTHFEVGMASNGCEVHRFDPSVKSAHVLESERLWFHRLSIDWRDPHPAVAAQKPYGNTRKLGAILNEFGHHKIDVLKADLESAEWKVLENLILEDVLEQIGQLIFEIHLHWPGFEVSGSDSSVVRFWYSLLKELELQDFRLFHSYKDLSKPQLFLKKDIFNASSCYTLVFFSHSSFFFFLNREQLFRVTVLDHNSQYHGEYFSVYERKKSMMMKWQPPFPADQEVEMAAARQCII</sequence>
<dbReference type="Gene3D" id="1.20.1250.20">
    <property type="entry name" value="MFS general substrate transporter like domains"/>
    <property type="match status" value="1"/>
</dbReference>
<dbReference type="GO" id="GO:0008445">
    <property type="term" value="F:D-aspartate oxidase activity"/>
    <property type="evidence" value="ECO:0007669"/>
    <property type="project" value="UniProtKB-EC"/>
</dbReference>
<comment type="caution">
    <text evidence="22">The sequence shown here is derived from an EMBL/GenBank/DDBJ whole genome shotgun (WGS) entry which is preliminary data.</text>
</comment>
<feature type="region of interest" description="Disordered" evidence="19">
    <location>
        <begin position="1172"/>
        <end position="1199"/>
    </location>
</feature>
<evidence type="ECO:0000256" key="18">
    <source>
        <dbReference type="ARBA" id="ARBA00049882"/>
    </source>
</evidence>
<keyword evidence="12 20" id="KW-0472">Membrane</keyword>
<comment type="similarity">
    <text evidence="5">Belongs to the DAMOX/DASOX family.</text>
</comment>
<evidence type="ECO:0000256" key="12">
    <source>
        <dbReference type="ARBA" id="ARBA00023136"/>
    </source>
</evidence>
<feature type="transmembrane region" description="Helical" evidence="20">
    <location>
        <begin position="530"/>
        <end position="546"/>
    </location>
</feature>
<dbReference type="GO" id="GO:0005782">
    <property type="term" value="C:peroxisomal matrix"/>
    <property type="evidence" value="ECO:0007669"/>
    <property type="project" value="UniProtKB-SubCell"/>
</dbReference>
<accession>A0A6B0R5V3</accession>
<dbReference type="GO" id="GO:0071949">
    <property type="term" value="F:FAD binding"/>
    <property type="evidence" value="ECO:0007669"/>
    <property type="project" value="InterPro"/>
</dbReference>
<keyword evidence="13" id="KW-0576">Peroxisome</keyword>
<feature type="compositionally biased region" description="Basic and acidic residues" evidence="19">
    <location>
        <begin position="1173"/>
        <end position="1182"/>
    </location>
</feature>
<dbReference type="InterPro" id="IPR025714">
    <property type="entry name" value="Methyltranfer_dom"/>
</dbReference>
<dbReference type="Pfam" id="PF00083">
    <property type="entry name" value="Sugar_tr"/>
    <property type="match status" value="1"/>
</dbReference>
<keyword evidence="10 20" id="KW-1133">Transmembrane helix</keyword>
<dbReference type="InterPro" id="IPR006181">
    <property type="entry name" value="D-amino_acid_oxidase_CS"/>
</dbReference>
<evidence type="ECO:0000256" key="7">
    <source>
        <dbReference type="ARBA" id="ARBA00022630"/>
    </source>
</evidence>
<dbReference type="GO" id="GO:0019478">
    <property type="term" value="P:D-amino acid catabolic process"/>
    <property type="evidence" value="ECO:0007669"/>
    <property type="project" value="TreeGrafter"/>
</dbReference>
<protein>
    <recommendedName>
        <fullName evidence="15">D-aspartate oxidase</fullName>
        <ecNumber evidence="14">1.4.3.1</ecNumber>
    </recommendedName>
</protein>
<evidence type="ECO:0000256" key="2">
    <source>
        <dbReference type="ARBA" id="ARBA00004127"/>
    </source>
</evidence>
<dbReference type="GO" id="GO:0016020">
    <property type="term" value="C:membrane"/>
    <property type="evidence" value="ECO:0007669"/>
    <property type="project" value="InterPro"/>
</dbReference>
<keyword evidence="11" id="KW-0560">Oxidoreductase</keyword>
<evidence type="ECO:0000313" key="23">
    <source>
        <dbReference type="Proteomes" id="UP000322234"/>
    </source>
</evidence>
<evidence type="ECO:0000256" key="20">
    <source>
        <dbReference type="SAM" id="Phobius"/>
    </source>
</evidence>
<evidence type="ECO:0000256" key="17">
    <source>
        <dbReference type="ARBA" id="ARBA00047522"/>
    </source>
</evidence>
<dbReference type="PANTHER" id="PTHR11530:SF11">
    <property type="entry name" value="D-ASPARTATE OXIDASE"/>
    <property type="match status" value="1"/>
</dbReference>
<evidence type="ECO:0000256" key="1">
    <source>
        <dbReference type="ARBA" id="ARBA00001974"/>
    </source>
</evidence>
<dbReference type="GO" id="GO:0012505">
    <property type="term" value="C:endomembrane system"/>
    <property type="evidence" value="ECO:0007669"/>
    <property type="project" value="UniProtKB-SubCell"/>
</dbReference>
<reference evidence="22" key="1">
    <citation type="submission" date="2019-10" db="EMBL/GenBank/DDBJ databases">
        <title>The sequence and de novo assembly of the wild yak genome.</title>
        <authorList>
            <person name="Liu Y."/>
        </authorList>
    </citation>
    <scope>NUCLEOTIDE SEQUENCE [LARGE SCALE GENOMIC DNA]</scope>
    <source>
        <strain evidence="22">WY2019</strain>
    </source>
</reference>
<feature type="compositionally biased region" description="Low complexity" evidence="19">
    <location>
        <begin position="1184"/>
        <end position="1193"/>
    </location>
</feature>
<dbReference type="GO" id="GO:0022857">
    <property type="term" value="F:transmembrane transporter activity"/>
    <property type="evidence" value="ECO:0007669"/>
    <property type="project" value="InterPro"/>
</dbReference>
<evidence type="ECO:0000256" key="9">
    <source>
        <dbReference type="ARBA" id="ARBA00022827"/>
    </source>
</evidence>
<feature type="transmembrane region" description="Helical" evidence="20">
    <location>
        <begin position="611"/>
        <end position="634"/>
    </location>
</feature>
<evidence type="ECO:0000256" key="4">
    <source>
        <dbReference type="ARBA" id="ARBA00004514"/>
    </source>
</evidence>
<organism evidence="22 23">
    <name type="scientific">Bos mutus</name>
    <name type="common">wild yak</name>
    <dbReference type="NCBI Taxonomy" id="72004"/>
    <lineage>
        <taxon>Eukaryota</taxon>
        <taxon>Metazoa</taxon>
        <taxon>Chordata</taxon>
        <taxon>Craniata</taxon>
        <taxon>Vertebrata</taxon>
        <taxon>Euteleostomi</taxon>
        <taxon>Mammalia</taxon>
        <taxon>Eutheria</taxon>
        <taxon>Laurasiatheria</taxon>
        <taxon>Artiodactyla</taxon>
        <taxon>Ruminantia</taxon>
        <taxon>Pecora</taxon>
        <taxon>Bovidae</taxon>
        <taxon>Bovinae</taxon>
        <taxon>Bos</taxon>
    </lineage>
</organism>
<dbReference type="EC" id="1.4.3.1" evidence="14"/>
<dbReference type="SUPFAM" id="SSF54373">
    <property type="entry name" value="FAD-linked reductases, C-terminal domain"/>
    <property type="match status" value="1"/>
</dbReference>